<keyword evidence="3" id="KW-1185">Reference proteome</keyword>
<organism evidence="2 3">
    <name type="scientific">Janthinobacterium agaricidamnosum NBRC 102515 = DSM 9628</name>
    <dbReference type="NCBI Taxonomy" id="1349767"/>
    <lineage>
        <taxon>Bacteria</taxon>
        <taxon>Pseudomonadati</taxon>
        <taxon>Pseudomonadota</taxon>
        <taxon>Betaproteobacteria</taxon>
        <taxon>Burkholderiales</taxon>
        <taxon>Oxalobacteraceae</taxon>
        <taxon>Janthinobacterium</taxon>
    </lineage>
</organism>
<proteinExistence type="predicted"/>
<dbReference type="EMBL" id="HG322949">
    <property type="protein sequence ID" value="CDG82697.1"/>
    <property type="molecule type" value="Genomic_DNA"/>
</dbReference>
<evidence type="ECO:0000256" key="1">
    <source>
        <dbReference type="SAM" id="MobiDB-lite"/>
    </source>
</evidence>
<sequence length="61" mass="6795">MSVAAPSKKARPFSRIVHQKCAPAASFDQQSGHQKSRRKKSPLRERAESISLEEIEETDAS</sequence>
<protein>
    <submittedName>
        <fullName evidence="2">Uncharacterized protein</fullName>
    </submittedName>
</protein>
<dbReference type="KEGG" id="jag:GJA_2062"/>
<name>W0V603_9BURK</name>
<dbReference type="STRING" id="1349767.GJA_2062"/>
<feature type="region of interest" description="Disordered" evidence="1">
    <location>
        <begin position="22"/>
        <end position="61"/>
    </location>
</feature>
<dbReference type="Proteomes" id="UP000027604">
    <property type="component" value="Chromosome I"/>
</dbReference>
<accession>W0V603</accession>
<gene>
    <name evidence="2" type="ORF">GJA_2062</name>
</gene>
<evidence type="ECO:0000313" key="2">
    <source>
        <dbReference type="EMBL" id="CDG82697.1"/>
    </source>
</evidence>
<reference evidence="2 3" key="1">
    <citation type="journal article" date="2015" name="Genome Announc.">
        <title>Genome Sequence of Mushroom Soft-Rot Pathogen Janthinobacterium agaricidamnosum.</title>
        <authorList>
            <person name="Graupner K."/>
            <person name="Lackner G."/>
            <person name="Hertweck C."/>
        </authorList>
    </citation>
    <scope>NUCLEOTIDE SEQUENCE [LARGE SCALE GENOMIC DNA]</scope>
    <source>
        <strain evidence="3">NBRC 102515 / DSM 9628</strain>
    </source>
</reference>
<evidence type="ECO:0000313" key="3">
    <source>
        <dbReference type="Proteomes" id="UP000027604"/>
    </source>
</evidence>
<dbReference type="AlphaFoldDB" id="W0V603"/>
<feature type="compositionally biased region" description="Acidic residues" evidence="1">
    <location>
        <begin position="51"/>
        <end position="61"/>
    </location>
</feature>
<dbReference type="HOGENOM" id="CLU_2916394_0_0_4"/>
<dbReference type="PATRIC" id="fig|1349767.4.peg.3825"/>